<gene>
    <name evidence="2" type="ORF">IPJ27_04270</name>
</gene>
<dbReference type="Pfam" id="PF04754">
    <property type="entry name" value="Transposase_31"/>
    <property type="match status" value="1"/>
</dbReference>
<reference evidence="2 3" key="1">
    <citation type="submission" date="2020-10" db="EMBL/GenBank/DDBJ databases">
        <title>Connecting structure to function with the recovery of over 1000 high-quality activated sludge metagenome-assembled genomes encoding full-length rRNA genes using long-read sequencing.</title>
        <authorList>
            <person name="Singleton C.M."/>
            <person name="Petriglieri F."/>
            <person name="Kristensen J.M."/>
            <person name="Kirkegaard R.H."/>
            <person name="Michaelsen T.Y."/>
            <person name="Andersen M.H."/>
            <person name="Karst S.M."/>
            <person name="Dueholm M.S."/>
            <person name="Nielsen P.H."/>
            <person name="Albertsen M."/>
        </authorList>
    </citation>
    <scope>NUCLEOTIDE SEQUENCE [LARGE SCALE GENOMIC DNA]</scope>
    <source>
        <strain evidence="2">EsbW_18-Q3-R4-48_BATAC.285</strain>
    </source>
</reference>
<evidence type="ECO:0000313" key="2">
    <source>
        <dbReference type="EMBL" id="MBK7674028.1"/>
    </source>
</evidence>
<dbReference type="PANTHER" id="PTHR34611:SF2">
    <property type="entry name" value="INACTIVE RECOMBINATION-PROMOTING NUCLEASE-LIKE PROTEIN RPNE-RELATED"/>
    <property type="match status" value="1"/>
</dbReference>
<dbReference type="GO" id="GO:0006310">
    <property type="term" value="P:DNA recombination"/>
    <property type="evidence" value="ECO:0007669"/>
    <property type="project" value="TreeGrafter"/>
</dbReference>
<proteinExistence type="predicted"/>
<accession>A0A935PVD7</accession>
<dbReference type="PANTHER" id="PTHR34611">
    <property type="match status" value="1"/>
</dbReference>
<feature type="domain" description="Transposase (putative) YhgA-like" evidence="1">
    <location>
        <begin position="5"/>
        <end position="199"/>
    </location>
</feature>
<name>A0A935PVD7_9PROT</name>
<evidence type="ECO:0000259" key="1">
    <source>
        <dbReference type="Pfam" id="PF04754"/>
    </source>
</evidence>
<organism evidence="2 3">
    <name type="scientific">Candidatus Accumulibacter proximus</name>
    <dbReference type="NCBI Taxonomy" id="2954385"/>
    <lineage>
        <taxon>Bacteria</taxon>
        <taxon>Pseudomonadati</taxon>
        <taxon>Pseudomonadota</taxon>
        <taxon>Betaproteobacteria</taxon>
        <taxon>Candidatus Accumulibacter</taxon>
    </lineage>
</organism>
<sequence length="316" mass="36002">MVHLHDTGYRYLFSHADLVRELLEVFAPPGLTELLDYATLRPETGTFITPAMKKREEDVVWSIELQGQRIYLYLLLEFQSAVDPGMPVRMMQYVAALYDHLVRGKTIDLTDGLPPVLPIVIYNGDMRWNHSTEIFDLIQPHPAVLTEFQPKLRFWLLDEGRFTAEYLEGLQRVMAAIFRIEHTRDTEEAKRAIRYLGQTVAQSPFKQTIDRAVMQWMQYRLSRKMPGLELPAVDDILKGTDMLETNIDLWKAQAIAEGKLAGEALALQRLLAHRFGPIPSAVVEQIAAANIEQIEAWFDTAISAPQLAAVFPPSEN</sequence>
<evidence type="ECO:0000313" key="3">
    <source>
        <dbReference type="Proteomes" id="UP000697998"/>
    </source>
</evidence>
<protein>
    <submittedName>
        <fullName evidence="2">Rpn family recombination-promoting nuclease/putative transposase</fullName>
    </submittedName>
</protein>
<comment type="caution">
    <text evidence="2">The sequence shown here is derived from an EMBL/GenBank/DDBJ whole genome shotgun (WGS) entry which is preliminary data.</text>
</comment>
<dbReference type="AlphaFoldDB" id="A0A935PVD7"/>
<dbReference type="GO" id="GO:1990238">
    <property type="term" value="F:double-stranded DNA endonuclease activity"/>
    <property type="evidence" value="ECO:0007669"/>
    <property type="project" value="TreeGrafter"/>
</dbReference>
<dbReference type="InterPro" id="IPR006842">
    <property type="entry name" value="Transposase_31"/>
</dbReference>
<dbReference type="InterPro" id="IPR051699">
    <property type="entry name" value="Rpn/YhgA-like_nuclease"/>
</dbReference>
<dbReference type="EMBL" id="JADJMH010000002">
    <property type="protein sequence ID" value="MBK7674028.1"/>
    <property type="molecule type" value="Genomic_DNA"/>
</dbReference>
<dbReference type="Proteomes" id="UP000697998">
    <property type="component" value="Unassembled WGS sequence"/>
</dbReference>